<dbReference type="InterPro" id="IPR008254">
    <property type="entry name" value="Flavodoxin/NO_synth"/>
</dbReference>
<dbReference type="SUPFAM" id="SSF52218">
    <property type="entry name" value="Flavoproteins"/>
    <property type="match status" value="1"/>
</dbReference>
<reference evidence="10 11" key="1">
    <citation type="submission" date="2019-03" db="EMBL/GenBank/DDBJ databases">
        <title>Genomic Encyclopedia of Type Strains, Phase IV (KMG-IV): sequencing the most valuable type-strain genomes for metagenomic binning, comparative biology and taxonomic classification.</title>
        <authorList>
            <person name="Goeker M."/>
        </authorList>
    </citation>
    <scope>NUCLEOTIDE SEQUENCE [LARGE SCALE GENOMIC DNA]</scope>
    <source>
        <strain evidence="10 11">DSM 203</strain>
    </source>
</reference>
<name>A0A4R4AMH6_MARGR</name>
<evidence type="ECO:0000313" key="11">
    <source>
        <dbReference type="Proteomes" id="UP000295247"/>
    </source>
</evidence>
<dbReference type="PRINTS" id="PR00369">
    <property type="entry name" value="FLAVODOXIN"/>
</dbReference>
<dbReference type="InterPro" id="IPR010086">
    <property type="entry name" value="Flavodoxin_lc"/>
</dbReference>
<organism evidence="10 11">
    <name type="scientific">Marichromatium gracile</name>
    <name type="common">Chromatium gracile</name>
    <dbReference type="NCBI Taxonomy" id="1048"/>
    <lineage>
        <taxon>Bacteria</taxon>
        <taxon>Pseudomonadati</taxon>
        <taxon>Pseudomonadota</taxon>
        <taxon>Gammaproteobacteria</taxon>
        <taxon>Chromatiales</taxon>
        <taxon>Chromatiaceae</taxon>
        <taxon>Marichromatium</taxon>
    </lineage>
</organism>
<keyword evidence="7" id="KW-0535">Nitrogen fixation</keyword>
<proteinExistence type="inferred from homology"/>
<sequence length="172" mass="18978">MQQIGLFFATDTGTTETIAQRIQHHHFSPDTLALHPFDESDAALIDSHRALIFGTPTVGYGDYPYALERFLDQLDAVDFNDRPVALFGLGDQLGYPDVFVDALGMFHAELAARGARLIGYWPTEGYDYEASKADLGDGQFCGLVLDEDNQPGLTEARLARWIEQIRPALSAA</sequence>
<evidence type="ECO:0000313" key="10">
    <source>
        <dbReference type="EMBL" id="TCW40109.1"/>
    </source>
</evidence>
<dbReference type="Proteomes" id="UP000295247">
    <property type="component" value="Unassembled WGS sequence"/>
</dbReference>
<dbReference type="NCBIfam" id="TIGR01752">
    <property type="entry name" value="flav_long"/>
    <property type="match status" value="1"/>
</dbReference>
<dbReference type="RefSeq" id="WP_005222865.1">
    <property type="nucleotide sequence ID" value="NZ_NRRH01000044.1"/>
</dbReference>
<dbReference type="PANTHER" id="PTHR42809">
    <property type="entry name" value="FLAVODOXIN 2"/>
    <property type="match status" value="1"/>
</dbReference>
<dbReference type="PROSITE" id="PS50902">
    <property type="entry name" value="FLAVODOXIN_LIKE"/>
    <property type="match status" value="1"/>
</dbReference>
<keyword evidence="4 8" id="KW-0285">Flavoprotein</keyword>
<comment type="function">
    <text evidence="8">Low-potential electron donor to a number of redox enzymes.</text>
</comment>
<dbReference type="Pfam" id="PF00258">
    <property type="entry name" value="Flavodoxin_1"/>
    <property type="match status" value="1"/>
</dbReference>
<gene>
    <name evidence="10" type="ORF">EDC29_101526</name>
</gene>
<dbReference type="PANTHER" id="PTHR42809:SF1">
    <property type="entry name" value="FLAVODOXIN 1"/>
    <property type="match status" value="1"/>
</dbReference>
<evidence type="ECO:0000256" key="7">
    <source>
        <dbReference type="ARBA" id="ARBA00023231"/>
    </source>
</evidence>
<evidence type="ECO:0000256" key="8">
    <source>
        <dbReference type="PIRNR" id="PIRNR038996"/>
    </source>
</evidence>
<feature type="domain" description="Flavodoxin-like" evidence="9">
    <location>
        <begin position="4"/>
        <end position="166"/>
    </location>
</feature>
<keyword evidence="3 8" id="KW-0813">Transport</keyword>
<dbReference type="InterPro" id="IPR050619">
    <property type="entry name" value="Flavodoxin"/>
</dbReference>
<keyword evidence="5 8" id="KW-0288">FMN</keyword>
<dbReference type="GO" id="GO:0010181">
    <property type="term" value="F:FMN binding"/>
    <property type="evidence" value="ECO:0007669"/>
    <property type="project" value="UniProtKB-UniRule"/>
</dbReference>
<dbReference type="PROSITE" id="PS00201">
    <property type="entry name" value="FLAVODOXIN"/>
    <property type="match status" value="1"/>
</dbReference>
<evidence type="ECO:0000256" key="4">
    <source>
        <dbReference type="ARBA" id="ARBA00022630"/>
    </source>
</evidence>
<evidence type="ECO:0000259" key="9">
    <source>
        <dbReference type="PROSITE" id="PS50902"/>
    </source>
</evidence>
<keyword evidence="6 8" id="KW-0249">Electron transport</keyword>
<dbReference type="PIRSF" id="PIRSF038996">
    <property type="entry name" value="FldA"/>
    <property type="match status" value="1"/>
</dbReference>
<dbReference type="InterPro" id="IPR001094">
    <property type="entry name" value="Flavdoxin-like"/>
</dbReference>
<evidence type="ECO:0000256" key="6">
    <source>
        <dbReference type="ARBA" id="ARBA00022982"/>
    </source>
</evidence>
<dbReference type="InterPro" id="IPR029039">
    <property type="entry name" value="Flavoprotein-like_sf"/>
</dbReference>
<evidence type="ECO:0000256" key="5">
    <source>
        <dbReference type="ARBA" id="ARBA00022643"/>
    </source>
</evidence>
<comment type="similarity">
    <text evidence="2 8">Belongs to the flavodoxin family.</text>
</comment>
<dbReference type="GO" id="GO:0009055">
    <property type="term" value="F:electron transfer activity"/>
    <property type="evidence" value="ECO:0007669"/>
    <property type="project" value="UniProtKB-UniRule"/>
</dbReference>
<evidence type="ECO:0000256" key="1">
    <source>
        <dbReference type="ARBA" id="ARBA00001917"/>
    </source>
</evidence>
<dbReference type="Gene3D" id="3.40.50.360">
    <property type="match status" value="1"/>
</dbReference>
<comment type="cofactor">
    <cofactor evidence="1 8">
        <name>FMN</name>
        <dbReference type="ChEBI" id="CHEBI:58210"/>
    </cofactor>
</comment>
<comment type="caution">
    <text evidence="10">The sequence shown here is derived from an EMBL/GenBank/DDBJ whole genome shotgun (WGS) entry which is preliminary data.</text>
</comment>
<evidence type="ECO:0000256" key="2">
    <source>
        <dbReference type="ARBA" id="ARBA00005267"/>
    </source>
</evidence>
<dbReference type="AlphaFoldDB" id="A0A4R4AMH6"/>
<accession>A0A4R4AMH6</accession>
<dbReference type="EMBL" id="SMDC01000001">
    <property type="protein sequence ID" value="TCW40109.1"/>
    <property type="molecule type" value="Genomic_DNA"/>
</dbReference>
<dbReference type="InterPro" id="IPR001226">
    <property type="entry name" value="Flavodoxin_CS"/>
</dbReference>
<protein>
    <recommendedName>
        <fullName evidence="8">Flavodoxin</fullName>
    </recommendedName>
</protein>
<evidence type="ECO:0000256" key="3">
    <source>
        <dbReference type="ARBA" id="ARBA00022448"/>
    </source>
</evidence>